<feature type="binding site" evidence="14">
    <location>
        <position position="120"/>
    </location>
    <ligand>
        <name>(2R)-3-phosphoglycerate</name>
        <dbReference type="ChEBI" id="CHEBI:58272"/>
    </ligand>
</feature>
<dbReference type="GO" id="GO:0004618">
    <property type="term" value="F:phosphoglycerate kinase activity"/>
    <property type="evidence" value="ECO:0007669"/>
    <property type="project" value="UniProtKB-UniRule"/>
</dbReference>
<dbReference type="GO" id="GO:0006096">
    <property type="term" value="P:glycolytic process"/>
    <property type="evidence" value="ECO:0007669"/>
    <property type="project" value="UniProtKB-UniRule"/>
</dbReference>
<feature type="binding site" evidence="13 14">
    <location>
        <begin position="23"/>
        <end position="25"/>
    </location>
    <ligand>
        <name>substrate</name>
    </ligand>
</feature>
<keyword evidence="9 13" id="KW-0547">Nucleotide-binding</keyword>
<gene>
    <name evidence="13" type="primary">pgk</name>
    <name evidence="17" type="ORF">GGQ66_000570</name>
</gene>
<feature type="binding site" evidence="13 14">
    <location>
        <begin position="61"/>
        <end position="64"/>
    </location>
    <ligand>
        <name>substrate</name>
    </ligand>
</feature>
<organism evidence="17 18">
    <name type="scientific">Allorhizobium borbori</name>
    <dbReference type="NCBI Taxonomy" id="485907"/>
    <lineage>
        <taxon>Bacteria</taxon>
        <taxon>Pseudomonadati</taxon>
        <taxon>Pseudomonadota</taxon>
        <taxon>Alphaproteobacteria</taxon>
        <taxon>Hyphomicrobiales</taxon>
        <taxon>Rhizobiaceae</taxon>
        <taxon>Rhizobium/Agrobacterium group</taxon>
        <taxon>Allorhizobium</taxon>
    </lineage>
</organism>
<dbReference type="Proteomes" id="UP000584824">
    <property type="component" value="Unassembled WGS sequence"/>
</dbReference>
<dbReference type="GO" id="GO:0043531">
    <property type="term" value="F:ADP binding"/>
    <property type="evidence" value="ECO:0007669"/>
    <property type="project" value="TreeGrafter"/>
</dbReference>
<dbReference type="RefSeq" id="WP_183789202.1">
    <property type="nucleotide sequence ID" value="NZ_JACIDU010000002.1"/>
</dbReference>
<dbReference type="PANTHER" id="PTHR11406:SF23">
    <property type="entry name" value="PHOSPHOGLYCERATE KINASE 1, CHLOROPLASTIC-RELATED"/>
    <property type="match status" value="1"/>
</dbReference>
<feature type="binding site" evidence="13">
    <location>
        <position position="120"/>
    </location>
    <ligand>
        <name>substrate</name>
    </ligand>
</feature>
<dbReference type="AlphaFoldDB" id="A0A7W6JYT0"/>
<evidence type="ECO:0000256" key="2">
    <source>
        <dbReference type="ARBA" id="ARBA00004838"/>
    </source>
</evidence>
<dbReference type="PANTHER" id="PTHR11406">
    <property type="entry name" value="PHOSPHOGLYCERATE KINASE"/>
    <property type="match status" value="1"/>
</dbReference>
<dbReference type="InterPro" id="IPR001576">
    <property type="entry name" value="Phosphoglycerate_kinase"/>
</dbReference>
<dbReference type="HAMAP" id="MF_00145">
    <property type="entry name" value="Phosphoglyc_kinase"/>
    <property type="match status" value="1"/>
</dbReference>
<keyword evidence="10 13" id="KW-0418">Kinase</keyword>
<dbReference type="InterPro" id="IPR015824">
    <property type="entry name" value="Phosphoglycerate_kinase_N"/>
</dbReference>
<accession>A0A7W6JYT0</accession>
<dbReference type="UniPathway" id="UPA00109">
    <property type="reaction ID" value="UER00185"/>
</dbReference>
<dbReference type="GO" id="GO:0005524">
    <property type="term" value="F:ATP binding"/>
    <property type="evidence" value="ECO:0007669"/>
    <property type="project" value="UniProtKB-KW"/>
</dbReference>
<dbReference type="GO" id="GO:0006094">
    <property type="term" value="P:gluconeogenesis"/>
    <property type="evidence" value="ECO:0007669"/>
    <property type="project" value="TreeGrafter"/>
</dbReference>
<dbReference type="FunFam" id="3.40.50.1260:FF:000006">
    <property type="entry name" value="Phosphoglycerate kinase"/>
    <property type="match status" value="1"/>
</dbReference>
<dbReference type="PRINTS" id="PR00477">
    <property type="entry name" value="PHGLYCKINASE"/>
</dbReference>
<comment type="pathway">
    <text evidence="2 13">Carbohydrate degradation; glycolysis; pyruvate from D-glyceraldehyde 3-phosphate: step 2/5.</text>
</comment>
<dbReference type="Pfam" id="PF00162">
    <property type="entry name" value="PGK"/>
    <property type="match status" value="1"/>
</dbReference>
<evidence type="ECO:0000256" key="16">
    <source>
        <dbReference type="RuleBase" id="RU000532"/>
    </source>
</evidence>
<name>A0A7W6JYT0_9HYPH</name>
<dbReference type="EC" id="2.7.2.3" evidence="5 13"/>
<keyword evidence="12 13" id="KW-0324">Glycolysis</keyword>
<evidence type="ECO:0000256" key="6">
    <source>
        <dbReference type="ARBA" id="ARBA00016471"/>
    </source>
</evidence>
<keyword evidence="7 13" id="KW-0963">Cytoplasm</keyword>
<evidence type="ECO:0000256" key="5">
    <source>
        <dbReference type="ARBA" id="ARBA00013061"/>
    </source>
</evidence>
<dbReference type="PIRSF" id="PIRSF000724">
    <property type="entry name" value="Pgk"/>
    <property type="match status" value="1"/>
</dbReference>
<keyword evidence="11 13" id="KW-0067">ATP-binding</keyword>
<evidence type="ECO:0000256" key="13">
    <source>
        <dbReference type="HAMAP-Rule" id="MF_00145"/>
    </source>
</evidence>
<keyword evidence="8 13" id="KW-0808">Transferase</keyword>
<dbReference type="Gene3D" id="3.40.50.1260">
    <property type="entry name" value="Phosphoglycerate kinase, N-terminal domain"/>
    <property type="match status" value="2"/>
</dbReference>
<comment type="caution">
    <text evidence="13">Lacks conserved residue(s) required for the propagation of feature annotation.</text>
</comment>
<evidence type="ECO:0000256" key="15">
    <source>
        <dbReference type="PIRSR" id="PIRSR000724-2"/>
    </source>
</evidence>
<evidence type="ECO:0000256" key="7">
    <source>
        <dbReference type="ARBA" id="ARBA00022490"/>
    </source>
</evidence>
<feature type="binding site" evidence="13">
    <location>
        <position position="38"/>
    </location>
    <ligand>
        <name>substrate</name>
    </ligand>
</feature>
<sequence length="400" mass="40993">MPAFKTLDDLSDISGKRVLVRVDLNVPVADGKVTDATRIERVAPTIKELAAKGAKVILLAHFGRPKDGPTPEFSLSIVAPAVEKVLGAPVAFAADCIGPVAADAIAALPAGGILLLENTRFHKGEEKNVPEFVTALAANGDIYVNDAFSAAHRAHASTEGLAHHLPAYAGRTMQAELEALEKGLGNPQRPVVAIVGGAKVSTKIDLLSNLVKKVDALVIGGGMANTFLAARGVDVGKSLCEHDLADTASQIMIDAAAAGCAIVLPDDGVVAREFKAGAANEVVAIDAVPADAMILDVGPKSIDNVKAWISRAETLVWNGPLGAFEIAPFDTATVAAAKHAADCTKAGKLVSVAGGGDTVAALNHAGVSDDFTYVSTAGGAFLEWMEGKELPGVAVLLQTA</sequence>
<dbReference type="PROSITE" id="PS00111">
    <property type="entry name" value="PGLYCERATE_KINASE"/>
    <property type="match status" value="1"/>
</dbReference>
<comment type="subcellular location">
    <subcellularLocation>
        <location evidence="13">Cytoplasm</location>
    </subcellularLocation>
</comment>
<dbReference type="SUPFAM" id="SSF53748">
    <property type="entry name" value="Phosphoglycerate kinase"/>
    <property type="match status" value="1"/>
</dbReference>
<dbReference type="FunFam" id="3.40.50.1260:FF:000031">
    <property type="entry name" value="Phosphoglycerate kinase 1"/>
    <property type="match status" value="1"/>
</dbReference>
<evidence type="ECO:0000256" key="3">
    <source>
        <dbReference type="ARBA" id="ARBA00008982"/>
    </source>
</evidence>
<keyword evidence="18" id="KW-1185">Reference proteome</keyword>
<evidence type="ECO:0000256" key="14">
    <source>
        <dbReference type="PIRSR" id="PIRSR000724-1"/>
    </source>
</evidence>
<proteinExistence type="inferred from homology"/>
<dbReference type="EMBL" id="JACIDU010000002">
    <property type="protein sequence ID" value="MBB4102042.1"/>
    <property type="molecule type" value="Genomic_DNA"/>
</dbReference>
<reference evidence="17 18" key="1">
    <citation type="submission" date="2020-08" db="EMBL/GenBank/DDBJ databases">
        <title>Genomic Encyclopedia of Type Strains, Phase IV (KMG-IV): sequencing the most valuable type-strain genomes for metagenomic binning, comparative biology and taxonomic classification.</title>
        <authorList>
            <person name="Goeker M."/>
        </authorList>
    </citation>
    <scope>NUCLEOTIDE SEQUENCE [LARGE SCALE GENOMIC DNA]</scope>
    <source>
        <strain evidence="17 18">DSM 26385</strain>
    </source>
</reference>
<evidence type="ECO:0000256" key="11">
    <source>
        <dbReference type="ARBA" id="ARBA00022840"/>
    </source>
</evidence>
<feature type="binding site" evidence="13 15">
    <location>
        <begin position="355"/>
        <end position="358"/>
    </location>
    <ligand>
        <name>ATP</name>
        <dbReference type="ChEBI" id="CHEBI:30616"/>
    </ligand>
</feature>
<comment type="subunit">
    <text evidence="4 13">Monomer.</text>
</comment>
<feature type="binding site" evidence="13">
    <location>
        <position position="153"/>
    </location>
    <ligand>
        <name>substrate</name>
    </ligand>
</feature>
<evidence type="ECO:0000256" key="9">
    <source>
        <dbReference type="ARBA" id="ARBA00022741"/>
    </source>
</evidence>
<feature type="binding site" evidence="13 15">
    <location>
        <position position="203"/>
    </location>
    <ligand>
        <name>ATP</name>
        <dbReference type="ChEBI" id="CHEBI:30616"/>
    </ligand>
</feature>
<feature type="binding site" evidence="13 15">
    <location>
        <position position="325"/>
    </location>
    <ligand>
        <name>ATP</name>
        <dbReference type="ChEBI" id="CHEBI:30616"/>
    </ligand>
</feature>
<evidence type="ECO:0000256" key="12">
    <source>
        <dbReference type="ARBA" id="ARBA00023152"/>
    </source>
</evidence>
<feature type="binding site" evidence="14">
    <location>
        <position position="153"/>
    </location>
    <ligand>
        <name>(2R)-3-phosphoglycerate</name>
        <dbReference type="ChEBI" id="CHEBI:58272"/>
    </ligand>
</feature>
<feature type="binding site" evidence="14">
    <location>
        <position position="38"/>
    </location>
    <ligand>
        <name>(2R)-3-phosphoglycerate</name>
        <dbReference type="ChEBI" id="CHEBI:58272"/>
    </ligand>
</feature>
<dbReference type="InterPro" id="IPR015911">
    <property type="entry name" value="Phosphoglycerate_kinase_CS"/>
</dbReference>
<evidence type="ECO:0000256" key="4">
    <source>
        <dbReference type="ARBA" id="ARBA00011245"/>
    </source>
</evidence>
<comment type="catalytic activity">
    <reaction evidence="1 13 16">
        <text>(2R)-3-phosphoglycerate + ATP = (2R)-3-phospho-glyceroyl phosphate + ADP</text>
        <dbReference type="Rhea" id="RHEA:14801"/>
        <dbReference type="ChEBI" id="CHEBI:30616"/>
        <dbReference type="ChEBI" id="CHEBI:57604"/>
        <dbReference type="ChEBI" id="CHEBI:58272"/>
        <dbReference type="ChEBI" id="CHEBI:456216"/>
        <dbReference type="EC" id="2.7.2.3"/>
    </reaction>
</comment>
<evidence type="ECO:0000256" key="8">
    <source>
        <dbReference type="ARBA" id="ARBA00022679"/>
    </source>
</evidence>
<protein>
    <recommendedName>
        <fullName evidence="6 13">Phosphoglycerate kinase</fullName>
        <ecNumber evidence="5 13">2.7.2.3</ecNumber>
    </recommendedName>
</protein>
<comment type="similarity">
    <text evidence="3 13 16">Belongs to the phosphoglycerate kinase family.</text>
</comment>
<evidence type="ECO:0000313" key="18">
    <source>
        <dbReference type="Proteomes" id="UP000584824"/>
    </source>
</evidence>
<evidence type="ECO:0000256" key="1">
    <source>
        <dbReference type="ARBA" id="ARBA00000642"/>
    </source>
</evidence>
<evidence type="ECO:0000256" key="10">
    <source>
        <dbReference type="ARBA" id="ARBA00022777"/>
    </source>
</evidence>
<dbReference type="InterPro" id="IPR036043">
    <property type="entry name" value="Phosphoglycerate_kinase_sf"/>
</dbReference>
<comment type="caution">
    <text evidence="17">The sequence shown here is derived from an EMBL/GenBank/DDBJ whole genome shotgun (WGS) entry which is preliminary data.</text>
</comment>
<dbReference type="GO" id="GO:0005829">
    <property type="term" value="C:cytosol"/>
    <property type="evidence" value="ECO:0007669"/>
    <property type="project" value="TreeGrafter"/>
</dbReference>
<evidence type="ECO:0000313" key="17">
    <source>
        <dbReference type="EMBL" id="MBB4102042.1"/>
    </source>
</evidence>